<accession>A0ABS5JTF7</accession>
<keyword evidence="1" id="KW-1133">Transmembrane helix</keyword>
<dbReference type="Pfam" id="PF19588">
    <property type="entry name" value="SxtJ"/>
    <property type="match status" value="1"/>
</dbReference>
<keyword evidence="3" id="KW-1185">Reference proteome</keyword>
<dbReference type="RefSeq" id="WP_212215410.1">
    <property type="nucleotide sequence ID" value="NZ_JAGUCO010000004.1"/>
</dbReference>
<dbReference type="InterPro" id="IPR045781">
    <property type="entry name" value="SxtJ"/>
</dbReference>
<gene>
    <name evidence="2" type="ORF">KEM10_07710</name>
</gene>
<evidence type="ECO:0008006" key="4">
    <source>
        <dbReference type="Google" id="ProtNLM"/>
    </source>
</evidence>
<comment type="caution">
    <text evidence="2">The sequence shown here is derived from an EMBL/GenBank/DDBJ whole genome shotgun (WGS) entry which is preliminary data.</text>
</comment>
<proteinExistence type="predicted"/>
<name>A0ABS5JTF7_9BACT</name>
<dbReference type="Proteomes" id="UP000708576">
    <property type="component" value="Unassembled WGS sequence"/>
</dbReference>
<keyword evidence="1" id="KW-0812">Transmembrane</keyword>
<sequence length="116" mass="13783">MSREKSLETIIVLALVSLIISLWRDIHWLIYVSIGFLVVALASKKITNLIGKSWFGFSHYFGIVMNHIILFIIFFLFLLPLSLLQKLMRKKQSKKDTSYFQKRNHWFSVKDIEHPW</sequence>
<evidence type="ECO:0000313" key="3">
    <source>
        <dbReference type="Proteomes" id="UP000708576"/>
    </source>
</evidence>
<protein>
    <recommendedName>
        <fullName evidence="4">SxtJ</fullName>
    </recommendedName>
</protein>
<dbReference type="EMBL" id="JAGUCO010000004">
    <property type="protein sequence ID" value="MBS2098164.1"/>
    <property type="molecule type" value="Genomic_DNA"/>
</dbReference>
<feature type="transmembrane region" description="Helical" evidence="1">
    <location>
        <begin position="28"/>
        <end position="47"/>
    </location>
</feature>
<reference evidence="2 3" key="1">
    <citation type="journal article" date="2015" name="Int. J. Syst. Evol. Microbiol.">
        <title>Carboxylicivirga linearis sp. nov., isolated from a sea cucumber culture pond.</title>
        <authorList>
            <person name="Wang F.Q."/>
            <person name="Zhou Y.X."/>
            <person name="Lin X.Z."/>
            <person name="Chen G.J."/>
            <person name="Du Z.J."/>
        </authorList>
    </citation>
    <scope>NUCLEOTIDE SEQUENCE [LARGE SCALE GENOMIC DNA]</scope>
    <source>
        <strain evidence="2 3">FB218</strain>
    </source>
</reference>
<organism evidence="2 3">
    <name type="scientific">Carboxylicivirga linearis</name>
    <dbReference type="NCBI Taxonomy" id="1628157"/>
    <lineage>
        <taxon>Bacteria</taxon>
        <taxon>Pseudomonadati</taxon>
        <taxon>Bacteroidota</taxon>
        <taxon>Bacteroidia</taxon>
        <taxon>Marinilabiliales</taxon>
        <taxon>Marinilabiliaceae</taxon>
        <taxon>Carboxylicivirga</taxon>
    </lineage>
</organism>
<feature type="transmembrane region" description="Helical" evidence="1">
    <location>
        <begin position="59"/>
        <end position="84"/>
    </location>
</feature>
<evidence type="ECO:0000313" key="2">
    <source>
        <dbReference type="EMBL" id="MBS2098164.1"/>
    </source>
</evidence>
<keyword evidence="1" id="KW-0472">Membrane</keyword>
<evidence type="ECO:0000256" key="1">
    <source>
        <dbReference type="SAM" id="Phobius"/>
    </source>
</evidence>